<gene>
    <name evidence="2" type="ORF">BD626DRAFT_413184</name>
</gene>
<feature type="non-terminal residue" evidence="2">
    <location>
        <position position="1"/>
    </location>
</feature>
<organism evidence="2 3">
    <name type="scientific">Schizophyllum amplum</name>
    <dbReference type="NCBI Taxonomy" id="97359"/>
    <lineage>
        <taxon>Eukaryota</taxon>
        <taxon>Fungi</taxon>
        <taxon>Dikarya</taxon>
        <taxon>Basidiomycota</taxon>
        <taxon>Agaricomycotina</taxon>
        <taxon>Agaricomycetes</taxon>
        <taxon>Agaricomycetidae</taxon>
        <taxon>Agaricales</taxon>
        <taxon>Schizophyllaceae</taxon>
        <taxon>Schizophyllum</taxon>
    </lineage>
</organism>
<dbReference type="STRING" id="97359.A0A550BVX9"/>
<sequence length="624" mass="69660">AWNSDWKQYGPQGQDITDYAPHYPGSPTVIWPGGLRTVLPYLPDETSGRNKLEFDETIVINIARSFKDSRERPDLCTHVQYTNMRDAIRLIRECMCKGMPLVFDGFPDSLRWAQSCSNWEQDTIMQPEHWGDDPVDGVVGASLHVAREFHDAEVREVKPLEPYVHGTLLDFEKWLKSGRKVRCILDLVCGFPQNDMITERVTLPLADNIIESVRKAYVCMYKGNFAVPSDMLQTQDWFLLHTAGFFTRGHVDASGMATSAQIRGGGMKKWIFFSAPPLPSLPEAATLKERRAAHATLVQRMCDLILASKTDVLEIPERIQVGKGKTRARKQDEKWKPDGCIVDLRPGMKLYQPAGKVHAAYTPVPCAAAGKHWFGYGDLHCVELSRRVQRRSLDATNHNHNCAVQLMLISMAAALPARASAGQLFRKKPMIALSLMLMRPFDYIPAPDPLEKVRPAADGSIPQTSSSKADARAVAEHASRMRNAEAMAEYDMTTHLRDQDWALNGTEFERLAHTVAFRILHACSRQYGRSKEHSLPGPEYIVDGNNWEDPGPIMDVAGLTQDLLSEHVDDKRQAGPRHLGRSGKGGDLMNDLSRTARADEVNGSASPASSDLTDVDELDDDSYS</sequence>
<protein>
    <recommendedName>
        <fullName evidence="4">JmjC domain-containing protein</fullName>
    </recommendedName>
</protein>
<feature type="compositionally biased region" description="Acidic residues" evidence="1">
    <location>
        <begin position="613"/>
        <end position="624"/>
    </location>
</feature>
<name>A0A550BVX9_9AGAR</name>
<dbReference type="OrthoDB" id="2635829at2759"/>
<dbReference type="AlphaFoldDB" id="A0A550BVX9"/>
<proteinExistence type="predicted"/>
<evidence type="ECO:0000313" key="2">
    <source>
        <dbReference type="EMBL" id="TRM56704.1"/>
    </source>
</evidence>
<evidence type="ECO:0000313" key="3">
    <source>
        <dbReference type="Proteomes" id="UP000320762"/>
    </source>
</evidence>
<dbReference type="SUPFAM" id="SSF51197">
    <property type="entry name" value="Clavaminate synthase-like"/>
    <property type="match status" value="1"/>
</dbReference>
<evidence type="ECO:0000256" key="1">
    <source>
        <dbReference type="SAM" id="MobiDB-lite"/>
    </source>
</evidence>
<keyword evidence="3" id="KW-1185">Reference proteome</keyword>
<comment type="caution">
    <text evidence="2">The sequence shown here is derived from an EMBL/GenBank/DDBJ whole genome shotgun (WGS) entry which is preliminary data.</text>
</comment>
<dbReference type="Proteomes" id="UP000320762">
    <property type="component" value="Unassembled WGS sequence"/>
</dbReference>
<feature type="region of interest" description="Disordered" evidence="1">
    <location>
        <begin position="568"/>
        <end position="624"/>
    </location>
</feature>
<accession>A0A550BVX9</accession>
<reference evidence="2 3" key="1">
    <citation type="journal article" date="2019" name="New Phytol.">
        <title>Comparative genomics reveals unique wood-decay strategies and fruiting body development in the Schizophyllaceae.</title>
        <authorList>
            <person name="Almasi E."/>
            <person name="Sahu N."/>
            <person name="Krizsan K."/>
            <person name="Balint B."/>
            <person name="Kovacs G.M."/>
            <person name="Kiss B."/>
            <person name="Cseklye J."/>
            <person name="Drula E."/>
            <person name="Henrissat B."/>
            <person name="Nagy I."/>
            <person name="Chovatia M."/>
            <person name="Adam C."/>
            <person name="LaButti K."/>
            <person name="Lipzen A."/>
            <person name="Riley R."/>
            <person name="Grigoriev I.V."/>
            <person name="Nagy L.G."/>
        </authorList>
    </citation>
    <scope>NUCLEOTIDE SEQUENCE [LARGE SCALE GENOMIC DNA]</scope>
    <source>
        <strain evidence="2 3">NL-1724</strain>
    </source>
</reference>
<dbReference type="Gene3D" id="2.60.120.650">
    <property type="entry name" value="Cupin"/>
    <property type="match status" value="1"/>
</dbReference>
<evidence type="ECO:0008006" key="4">
    <source>
        <dbReference type="Google" id="ProtNLM"/>
    </source>
</evidence>
<dbReference type="EMBL" id="VDMD01000060">
    <property type="protein sequence ID" value="TRM56704.1"/>
    <property type="molecule type" value="Genomic_DNA"/>
</dbReference>